<evidence type="ECO:0008006" key="3">
    <source>
        <dbReference type="Google" id="ProtNLM"/>
    </source>
</evidence>
<protein>
    <recommendedName>
        <fullName evidence="3">AAA family ATPase</fullName>
    </recommendedName>
</protein>
<reference evidence="1 2" key="1">
    <citation type="submission" date="2019-03" db="EMBL/GenBank/DDBJ databases">
        <authorList>
            <person name="Kim M.K.M."/>
        </authorList>
    </citation>
    <scope>NUCLEOTIDE SEQUENCE [LARGE SCALE GENOMIC DNA]</scope>
    <source>
        <strain evidence="1 2">18JY21-1</strain>
    </source>
</reference>
<comment type="caution">
    <text evidence="1">The sequence shown here is derived from an EMBL/GenBank/DDBJ whole genome shotgun (WGS) entry which is preliminary data.</text>
</comment>
<gene>
    <name evidence="1" type="ORF">E0485_05420</name>
</gene>
<evidence type="ECO:0000313" key="2">
    <source>
        <dbReference type="Proteomes" id="UP000295418"/>
    </source>
</evidence>
<sequence length="176" mass="20450">MNTVYIISGPAGVGKSTTSKKLVKNLTRSSYISGDTVSHIPVMGRGKPWLDKDTNDLTWKNIRSITENLLDYEYDVVIDYVTFPREAHWLKEQLMNRQNIKIVYVVLLVDQDTIQYRDQLRQPEVRMGERSLILLSEFENDTELAESNKLYTQSYSVEQLDEIIATILEDDKFILR</sequence>
<dbReference type="OrthoDB" id="1649389at2"/>
<dbReference type="RefSeq" id="WP_132416961.1">
    <property type="nucleotide sequence ID" value="NZ_SKFG01000003.1"/>
</dbReference>
<dbReference type="AlphaFoldDB" id="A0A4R4ELS8"/>
<dbReference type="Gene3D" id="3.40.50.300">
    <property type="entry name" value="P-loop containing nucleotide triphosphate hydrolases"/>
    <property type="match status" value="1"/>
</dbReference>
<dbReference type="Pfam" id="PF13671">
    <property type="entry name" value="AAA_33"/>
    <property type="match status" value="1"/>
</dbReference>
<dbReference type="InterPro" id="IPR027417">
    <property type="entry name" value="P-loop_NTPase"/>
</dbReference>
<organism evidence="1 2">
    <name type="scientific">Paenibacillus albiflavus</name>
    <dbReference type="NCBI Taxonomy" id="2545760"/>
    <lineage>
        <taxon>Bacteria</taxon>
        <taxon>Bacillati</taxon>
        <taxon>Bacillota</taxon>
        <taxon>Bacilli</taxon>
        <taxon>Bacillales</taxon>
        <taxon>Paenibacillaceae</taxon>
        <taxon>Paenibacillus</taxon>
    </lineage>
</organism>
<dbReference type="SUPFAM" id="SSF52540">
    <property type="entry name" value="P-loop containing nucleoside triphosphate hydrolases"/>
    <property type="match status" value="1"/>
</dbReference>
<dbReference type="EMBL" id="SKFG01000003">
    <property type="protein sequence ID" value="TCZ79305.1"/>
    <property type="molecule type" value="Genomic_DNA"/>
</dbReference>
<name>A0A4R4ELS8_9BACL</name>
<accession>A0A4R4ELS8</accession>
<evidence type="ECO:0000313" key="1">
    <source>
        <dbReference type="EMBL" id="TCZ79305.1"/>
    </source>
</evidence>
<keyword evidence="2" id="KW-1185">Reference proteome</keyword>
<proteinExistence type="predicted"/>
<dbReference type="Proteomes" id="UP000295418">
    <property type="component" value="Unassembled WGS sequence"/>
</dbReference>